<keyword evidence="2" id="KW-0614">Plasmid</keyword>
<dbReference type="AlphaFoldDB" id="A8R6I4"/>
<sequence length="116" mass="13043">MMPKKLVLRGIFPDSNMMRYNGFSQDNLFYLNDFENVVCICSNAATPPVGSGMNMYDRLAVLRKTDFTGDITDPKGWKFRLFGNGNVHISVECESLHNALNDLISIYFANQIPAKG</sequence>
<geneLocation type="plasmid" evidence="2">
    <name>pMAK1</name>
</geneLocation>
<dbReference type="EMBL" id="AB366440">
    <property type="protein sequence ID" value="BAF92924.1"/>
    <property type="molecule type" value="Genomic_DNA"/>
</dbReference>
<proteinExistence type="predicted"/>
<evidence type="ECO:0000313" key="2">
    <source>
        <dbReference type="EMBL" id="BAF92924.1"/>
    </source>
</evidence>
<accession>A8R6I4</accession>
<name>A8R6I4_SALET</name>
<dbReference type="Pfam" id="PF13708">
    <property type="entry name" value="DUF4942"/>
    <property type="match status" value="1"/>
</dbReference>
<organism evidence="2">
    <name type="scientific">Salmonella enterica subsp. enterica serovar Choleraesuis</name>
    <dbReference type="NCBI Taxonomy" id="119912"/>
    <lineage>
        <taxon>Bacteria</taxon>
        <taxon>Pseudomonadati</taxon>
        <taxon>Pseudomonadota</taxon>
        <taxon>Gammaproteobacteria</taxon>
        <taxon>Enterobacterales</taxon>
        <taxon>Enterobacteriaceae</taxon>
        <taxon>Salmonella</taxon>
    </lineage>
</organism>
<reference evidence="2" key="1">
    <citation type="submission" date="2007-11" db="EMBL/GenBank/DDBJ databases">
        <title>Salmonella enterica subsp. enterica serovar Choleraesuis str. L-2454 plasmid pMAK1 complete sequence, Salmonella enterica subsp. enterica serovar Dublin str. L-789 plasmid pMAK2 complete sequence, Salmonella enterica subsp. enterica serovar Dublin str. L-2156 plasmid pMAK3 complete sequence.</title>
        <authorList>
            <person name="Akiba M."/>
        </authorList>
    </citation>
    <scope>NUCLEOTIDE SEQUENCE</scope>
    <source>
        <strain evidence="2">L-2454</strain>
        <plasmid evidence="2">pMAK1</plasmid>
    </source>
</reference>
<dbReference type="InterPro" id="IPR031339">
    <property type="entry name" value="DUF4942"/>
</dbReference>
<gene>
    <name evidence="2" type="primary">MAK1.67</name>
</gene>
<evidence type="ECO:0000259" key="1">
    <source>
        <dbReference type="Pfam" id="PF13708"/>
    </source>
</evidence>
<protein>
    <recommendedName>
        <fullName evidence="1">DUF4942 domain-containing protein</fullName>
    </recommendedName>
</protein>
<feature type="domain" description="DUF4942" evidence="1">
    <location>
        <begin position="3"/>
        <end position="108"/>
    </location>
</feature>